<organism evidence="2 3">
    <name type="scientific">Fulvivirga sediminis</name>
    <dbReference type="NCBI Taxonomy" id="2803949"/>
    <lineage>
        <taxon>Bacteria</taxon>
        <taxon>Pseudomonadati</taxon>
        <taxon>Bacteroidota</taxon>
        <taxon>Cytophagia</taxon>
        <taxon>Cytophagales</taxon>
        <taxon>Fulvivirgaceae</taxon>
        <taxon>Fulvivirga</taxon>
    </lineage>
</organism>
<evidence type="ECO:0000313" key="2">
    <source>
        <dbReference type="EMBL" id="MBL3656923.1"/>
    </source>
</evidence>
<protein>
    <submittedName>
        <fullName evidence="2">Uncharacterized protein</fullName>
    </submittedName>
</protein>
<keyword evidence="3" id="KW-1185">Reference proteome</keyword>
<evidence type="ECO:0000256" key="1">
    <source>
        <dbReference type="SAM" id="Phobius"/>
    </source>
</evidence>
<name>A0A937FAB4_9BACT</name>
<feature type="transmembrane region" description="Helical" evidence="1">
    <location>
        <begin position="141"/>
        <end position="164"/>
    </location>
</feature>
<dbReference type="Proteomes" id="UP000659388">
    <property type="component" value="Unassembled WGS sequence"/>
</dbReference>
<keyword evidence="1" id="KW-0472">Membrane</keyword>
<gene>
    <name evidence="2" type="ORF">JL102_12320</name>
</gene>
<accession>A0A937FAB4</accession>
<dbReference type="AlphaFoldDB" id="A0A937FAB4"/>
<comment type="caution">
    <text evidence="2">The sequence shown here is derived from an EMBL/GenBank/DDBJ whole genome shotgun (WGS) entry which is preliminary data.</text>
</comment>
<dbReference type="RefSeq" id="WP_202244720.1">
    <property type="nucleotide sequence ID" value="NZ_JAESIY010000006.1"/>
</dbReference>
<dbReference type="EMBL" id="JAESIY010000006">
    <property type="protein sequence ID" value="MBL3656923.1"/>
    <property type="molecule type" value="Genomic_DNA"/>
</dbReference>
<keyword evidence="1" id="KW-0812">Transmembrane</keyword>
<proteinExistence type="predicted"/>
<evidence type="ECO:0000313" key="3">
    <source>
        <dbReference type="Proteomes" id="UP000659388"/>
    </source>
</evidence>
<reference evidence="2" key="1">
    <citation type="submission" date="2021-01" db="EMBL/GenBank/DDBJ databases">
        <title>Fulvivirga kasyanovii gen. nov., sp nov., a novel member of the phylum Bacteroidetes isolated from seawater in a mussel farm.</title>
        <authorList>
            <person name="Zhao L.-H."/>
            <person name="Wang Z.-J."/>
        </authorList>
    </citation>
    <scope>NUCLEOTIDE SEQUENCE</scope>
    <source>
        <strain evidence="2">2943</strain>
    </source>
</reference>
<keyword evidence="1" id="KW-1133">Transmembrane helix</keyword>
<sequence length="204" mass="23207">MKYLFLLGVTVGTSLFLGPGLLKQAFLEEDVDLKKSYIESINVDYLNQTNRNYIRFDVKLDNRNYKKVYYLIDGEHIHLIKLIQKLAEIDDEKSVYTLLPIYVNDLNVIASYKIGNKGTIEKLKIYDTYIIGRGNSTAKRIAMGLVGGLMIVLGISLFFLGTVFTVRNLIVYFKTGQLPALPNMVENMSNGIKFLLGESYKDKK</sequence>